<reference evidence="1 2" key="1">
    <citation type="journal article" date="2024" name="Int. J. Syst. Evol. Microbiol.">
        <title>Lacrimispora brassicae sp. nov. isolated from fermented cabbage, and proposal of Clostridium indicum Gundawar et al. 2019 and Clostridium methoxybenzovorans Mechichi et al. 1999 as heterotypic synonyms of Lacrimispora amygdalina (Parshina et al. 2003) Haas and Blanchard 2020 and Lacrimispora indolis (McClung and McCoy 1957) Haas and Blanchard 2020, respectively.</title>
        <authorList>
            <person name="Kobayashi H."/>
            <person name="Tanizawa Y."/>
            <person name="Sakamoto M."/>
            <person name="Ohkuma M."/>
            <person name="Tohno M."/>
        </authorList>
    </citation>
    <scope>NUCLEOTIDE SEQUENCE [LARGE SCALE GENOMIC DNA]</scope>
    <source>
        <strain evidence="1 2">DSM 12857</strain>
    </source>
</reference>
<dbReference type="Proteomes" id="UP001419084">
    <property type="component" value="Unassembled WGS sequence"/>
</dbReference>
<sequence>MNFSAPVESEIASLSDIMPIEELLISLGHIFFSYIAKDKNILLILLKEKSAFSEEYTNRFNQHVNLLIKQTMERIQVYVDRKEIDLLIFL</sequence>
<dbReference type="EMBL" id="BRPJ01000100">
    <property type="protein sequence ID" value="GLB32818.1"/>
    <property type="molecule type" value="Genomic_DNA"/>
</dbReference>
<organism evidence="1 2">
    <name type="scientific">Lacrimispora amygdalina</name>
    <dbReference type="NCBI Taxonomy" id="253257"/>
    <lineage>
        <taxon>Bacteria</taxon>
        <taxon>Bacillati</taxon>
        <taxon>Bacillota</taxon>
        <taxon>Clostridia</taxon>
        <taxon>Lachnospirales</taxon>
        <taxon>Lachnospiraceae</taxon>
        <taxon>Lacrimispora</taxon>
    </lineage>
</organism>
<accession>A0ABQ5MDA6</accession>
<keyword evidence="2" id="KW-1185">Reference proteome</keyword>
<protein>
    <submittedName>
        <fullName evidence="1">Uncharacterized protein</fullName>
    </submittedName>
</protein>
<comment type="caution">
    <text evidence="1">The sequence shown here is derived from an EMBL/GenBank/DDBJ whole genome shotgun (WGS) entry which is preliminary data.</text>
</comment>
<name>A0ABQ5MDA6_9FIRM</name>
<gene>
    <name evidence="1" type="ORF">LAD12857_47410</name>
</gene>
<evidence type="ECO:0000313" key="1">
    <source>
        <dbReference type="EMBL" id="GLB32818.1"/>
    </source>
</evidence>
<evidence type="ECO:0000313" key="2">
    <source>
        <dbReference type="Proteomes" id="UP001419084"/>
    </source>
</evidence>
<proteinExistence type="predicted"/>